<gene>
    <name evidence="1" type="ORF">PoB_001643000</name>
</gene>
<dbReference type="AlphaFoldDB" id="A0AAV3Z445"/>
<organism evidence="1 2">
    <name type="scientific">Plakobranchus ocellatus</name>
    <dbReference type="NCBI Taxonomy" id="259542"/>
    <lineage>
        <taxon>Eukaryota</taxon>
        <taxon>Metazoa</taxon>
        <taxon>Spiralia</taxon>
        <taxon>Lophotrochozoa</taxon>
        <taxon>Mollusca</taxon>
        <taxon>Gastropoda</taxon>
        <taxon>Heterobranchia</taxon>
        <taxon>Euthyneura</taxon>
        <taxon>Panpulmonata</taxon>
        <taxon>Sacoglossa</taxon>
        <taxon>Placobranchoidea</taxon>
        <taxon>Plakobranchidae</taxon>
        <taxon>Plakobranchus</taxon>
    </lineage>
</organism>
<sequence length="100" mass="11287">MLRQSKLWDSLDLPVVRPLADYLVRVQSVYAIFHLGHTCGYLEQQNNLHQYSGIPYQFSAWLPPAICPLPFPTKVAKARGESDNLCLSLSLAGQQQETSR</sequence>
<protein>
    <submittedName>
        <fullName evidence="1">Uncharacterized protein</fullName>
    </submittedName>
</protein>
<evidence type="ECO:0000313" key="1">
    <source>
        <dbReference type="EMBL" id="GFN89924.1"/>
    </source>
</evidence>
<comment type="caution">
    <text evidence="1">The sequence shown here is derived from an EMBL/GenBank/DDBJ whole genome shotgun (WGS) entry which is preliminary data.</text>
</comment>
<reference evidence="1 2" key="1">
    <citation type="journal article" date="2021" name="Elife">
        <title>Chloroplast acquisition without the gene transfer in kleptoplastic sea slugs, Plakobranchus ocellatus.</title>
        <authorList>
            <person name="Maeda T."/>
            <person name="Takahashi S."/>
            <person name="Yoshida T."/>
            <person name="Shimamura S."/>
            <person name="Takaki Y."/>
            <person name="Nagai Y."/>
            <person name="Toyoda A."/>
            <person name="Suzuki Y."/>
            <person name="Arimoto A."/>
            <person name="Ishii H."/>
            <person name="Satoh N."/>
            <person name="Nishiyama T."/>
            <person name="Hasebe M."/>
            <person name="Maruyama T."/>
            <person name="Minagawa J."/>
            <person name="Obokata J."/>
            <person name="Shigenobu S."/>
        </authorList>
    </citation>
    <scope>NUCLEOTIDE SEQUENCE [LARGE SCALE GENOMIC DNA]</scope>
</reference>
<accession>A0AAV3Z445</accession>
<keyword evidence="2" id="KW-1185">Reference proteome</keyword>
<dbReference type="Proteomes" id="UP000735302">
    <property type="component" value="Unassembled WGS sequence"/>
</dbReference>
<evidence type="ECO:0000313" key="2">
    <source>
        <dbReference type="Proteomes" id="UP000735302"/>
    </source>
</evidence>
<name>A0AAV3Z445_9GAST</name>
<proteinExistence type="predicted"/>
<dbReference type="EMBL" id="BLXT01001969">
    <property type="protein sequence ID" value="GFN89924.1"/>
    <property type="molecule type" value="Genomic_DNA"/>
</dbReference>